<protein>
    <submittedName>
        <fullName evidence="1">Uncharacterized protein</fullName>
    </submittedName>
</protein>
<sequence length="115" mass="12879">YSSWFGNVTLGMLGRPRNAVLAAHDLERFRQHNHRRHLPPPSPCPFRITKRNRRRPRAVLIGCLLDVCGAYVRNNVSLHLDARTFSLALRIIPGMLPPGQAPQQALLAMATCPPP</sequence>
<comment type="caution">
    <text evidence="1">The sequence shown here is derived from an EMBL/GenBank/DDBJ whole genome shotgun (WGS) entry which is preliminary data.</text>
</comment>
<name>A0A8X7MST0_9BASI</name>
<reference evidence="1" key="2">
    <citation type="journal article" date="2019" name="IMA Fungus">
        <title>Genome sequencing and comparison of five Tilletia species to identify candidate genes for the detection of regulated species infecting wheat.</title>
        <authorList>
            <person name="Nguyen H.D.T."/>
            <person name="Sultana T."/>
            <person name="Kesanakurti P."/>
            <person name="Hambleton S."/>
        </authorList>
    </citation>
    <scope>NUCLEOTIDE SEQUENCE</scope>
    <source>
        <strain evidence="1">DAOMC 236426</strain>
    </source>
</reference>
<dbReference type="AlphaFoldDB" id="A0A8X7MST0"/>
<gene>
    <name evidence="1" type="ORF">A4X06_0g4324</name>
</gene>
<reference evidence="1" key="1">
    <citation type="submission" date="2016-04" db="EMBL/GenBank/DDBJ databases">
        <authorList>
            <person name="Nguyen H.D."/>
            <person name="Samba Siva P."/>
            <person name="Cullis J."/>
            <person name="Levesque C.A."/>
            <person name="Hambleton S."/>
        </authorList>
    </citation>
    <scope>NUCLEOTIDE SEQUENCE</scope>
    <source>
        <strain evidence="1">DAOMC 236426</strain>
    </source>
</reference>
<evidence type="ECO:0000313" key="2">
    <source>
        <dbReference type="Proteomes" id="UP000077684"/>
    </source>
</evidence>
<accession>A0A8X7MST0</accession>
<evidence type="ECO:0000313" key="1">
    <source>
        <dbReference type="EMBL" id="KAE8247607.1"/>
    </source>
</evidence>
<keyword evidence="2" id="KW-1185">Reference proteome</keyword>
<organism evidence="1 2">
    <name type="scientific">Tilletia controversa</name>
    <name type="common">dwarf bunt fungus</name>
    <dbReference type="NCBI Taxonomy" id="13291"/>
    <lineage>
        <taxon>Eukaryota</taxon>
        <taxon>Fungi</taxon>
        <taxon>Dikarya</taxon>
        <taxon>Basidiomycota</taxon>
        <taxon>Ustilaginomycotina</taxon>
        <taxon>Exobasidiomycetes</taxon>
        <taxon>Tilletiales</taxon>
        <taxon>Tilletiaceae</taxon>
        <taxon>Tilletia</taxon>
    </lineage>
</organism>
<dbReference type="Proteomes" id="UP000077684">
    <property type="component" value="Unassembled WGS sequence"/>
</dbReference>
<proteinExistence type="predicted"/>
<dbReference type="EMBL" id="LWDE02000448">
    <property type="protein sequence ID" value="KAE8247607.1"/>
    <property type="molecule type" value="Genomic_DNA"/>
</dbReference>
<feature type="non-terminal residue" evidence="1">
    <location>
        <position position="1"/>
    </location>
</feature>